<evidence type="ECO:0000313" key="2">
    <source>
        <dbReference type="Proteomes" id="UP000823388"/>
    </source>
</evidence>
<dbReference type="Proteomes" id="UP000823388">
    <property type="component" value="Chromosome 3K"/>
</dbReference>
<gene>
    <name evidence="1" type="ORF">PVAP13_3KG068954</name>
</gene>
<dbReference type="AlphaFoldDB" id="A0A8T0UMP0"/>
<sequence>MGSAAHKSLKGYILIWPMSRAEPASEAVTPHTPSSAGHNGRSFAHLSLSFVKESRQQLHDQKPKLLASLSPAQHNLFFRRVIFPCSPGNLIPITSTIQQDDRIGCKLRSSHAWSLMSELAPGVCHGWLTRSTSVFAAAIQRACRCWCSAGPPFLRGNELGGGGGGGVNGWTGGERGLTGRPRMWLL</sequence>
<protein>
    <submittedName>
        <fullName evidence="1">Uncharacterized protein</fullName>
    </submittedName>
</protein>
<name>A0A8T0UMP0_PANVG</name>
<organism evidence="1 2">
    <name type="scientific">Panicum virgatum</name>
    <name type="common">Blackwell switchgrass</name>
    <dbReference type="NCBI Taxonomy" id="38727"/>
    <lineage>
        <taxon>Eukaryota</taxon>
        <taxon>Viridiplantae</taxon>
        <taxon>Streptophyta</taxon>
        <taxon>Embryophyta</taxon>
        <taxon>Tracheophyta</taxon>
        <taxon>Spermatophyta</taxon>
        <taxon>Magnoliopsida</taxon>
        <taxon>Liliopsida</taxon>
        <taxon>Poales</taxon>
        <taxon>Poaceae</taxon>
        <taxon>PACMAD clade</taxon>
        <taxon>Panicoideae</taxon>
        <taxon>Panicodae</taxon>
        <taxon>Paniceae</taxon>
        <taxon>Panicinae</taxon>
        <taxon>Panicum</taxon>
        <taxon>Panicum sect. Hiantes</taxon>
    </lineage>
</organism>
<accession>A0A8T0UMP0</accession>
<reference evidence="1" key="1">
    <citation type="submission" date="2020-05" db="EMBL/GenBank/DDBJ databases">
        <title>WGS assembly of Panicum virgatum.</title>
        <authorList>
            <person name="Lovell J.T."/>
            <person name="Jenkins J."/>
            <person name="Shu S."/>
            <person name="Juenger T.E."/>
            <person name="Schmutz J."/>
        </authorList>
    </citation>
    <scope>NUCLEOTIDE SEQUENCE</scope>
    <source>
        <strain evidence="1">AP13</strain>
    </source>
</reference>
<evidence type="ECO:0000313" key="1">
    <source>
        <dbReference type="EMBL" id="KAG2623577.1"/>
    </source>
</evidence>
<comment type="caution">
    <text evidence="1">The sequence shown here is derived from an EMBL/GenBank/DDBJ whole genome shotgun (WGS) entry which is preliminary data.</text>
</comment>
<proteinExistence type="predicted"/>
<keyword evidence="2" id="KW-1185">Reference proteome</keyword>
<dbReference type="EMBL" id="CM029041">
    <property type="protein sequence ID" value="KAG2623577.1"/>
    <property type="molecule type" value="Genomic_DNA"/>
</dbReference>